<keyword evidence="3" id="KW-0808">Transferase</keyword>
<proteinExistence type="inferred from homology"/>
<dbReference type="PROSITE" id="PS50011">
    <property type="entry name" value="PROTEIN_KINASE_DOM"/>
    <property type="match status" value="1"/>
</dbReference>
<dbReference type="InterPro" id="IPR046349">
    <property type="entry name" value="C1-like_sf"/>
</dbReference>
<dbReference type="HOGENOM" id="CLU_001658_0_0_1"/>
<dbReference type="STRING" id="765440.A0A0C3GFH9"/>
<evidence type="ECO:0000256" key="10">
    <source>
        <dbReference type="SAM" id="MobiDB-lite"/>
    </source>
</evidence>
<reference evidence="13 14" key="1">
    <citation type="submission" date="2014-04" db="EMBL/GenBank/DDBJ databases">
        <authorList>
            <consortium name="DOE Joint Genome Institute"/>
            <person name="Kuo A."/>
            <person name="Tarkka M."/>
            <person name="Buscot F."/>
            <person name="Kohler A."/>
            <person name="Nagy L.G."/>
            <person name="Floudas D."/>
            <person name="Copeland A."/>
            <person name="Barry K.W."/>
            <person name="Cichocki N."/>
            <person name="Veneault-Fourrey C."/>
            <person name="LaButti K."/>
            <person name="Lindquist E.A."/>
            <person name="Lipzen A."/>
            <person name="Lundell T."/>
            <person name="Morin E."/>
            <person name="Murat C."/>
            <person name="Sun H."/>
            <person name="Tunlid A."/>
            <person name="Henrissat B."/>
            <person name="Grigoriev I.V."/>
            <person name="Hibbett D.S."/>
            <person name="Martin F."/>
            <person name="Nordberg H.P."/>
            <person name="Cantor M.N."/>
            <person name="Hua S.X."/>
        </authorList>
    </citation>
    <scope>NUCLEOTIDE SEQUENCE [LARGE SCALE GENOMIC DNA]</scope>
    <source>
        <strain evidence="13 14">F 1598</strain>
    </source>
</reference>
<feature type="region of interest" description="Disordered" evidence="10">
    <location>
        <begin position="669"/>
        <end position="759"/>
    </location>
</feature>
<dbReference type="Pfam" id="PF00130">
    <property type="entry name" value="C1_1"/>
    <property type="match status" value="1"/>
</dbReference>
<feature type="compositionally biased region" description="Basic and acidic residues" evidence="10">
    <location>
        <begin position="1702"/>
        <end position="1720"/>
    </location>
</feature>
<feature type="compositionally biased region" description="Low complexity" evidence="10">
    <location>
        <begin position="367"/>
        <end position="383"/>
    </location>
</feature>
<dbReference type="Pfam" id="PF00069">
    <property type="entry name" value="Pkinase"/>
    <property type="match status" value="1"/>
</dbReference>
<feature type="domain" description="Protein kinase" evidence="11">
    <location>
        <begin position="1205"/>
        <end position="1458"/>
    </location>
</feature>
<dbReference type="PROSITE" id="PS00479">
    <property type="entry name" value="ZF_DAG_PE_1"/>
    <property type="match status" value="1"/>
</dbReference>
<keyword evidence="6" id="KW-0418">Kinase</keyword>
<dbReference type="PANTHER" id="PTHR11584:SF369">
    <property type="entry name" value="MITOGEN-ACTIVATED PROTEIN KINASE KINASE KINASE 19-RELATED"/>
    <property type="match status" value="1"/>
</dbReference>
<dbReference type="GO" id="GO:0005524">
    <property type="term" value="F:ATP binding"/>
    <property type="evidence" value="ECO:0007669"/>
    <property type="project" value="UniProtKB-UniRule"/>
</dbReference>
<evidence type="ECO:0000256" key="4">
    <source>
        <dbReference type="ARBA" id="ARBA00022723"/>
    </source>
</evidence>
<dbReference type="PROSITE" id="PS00107">
    <property type="entry name" value="PROTEIN_KINASE_ATP"/>
    <property type="match status" value="1"/>
</dbReference>
<feature type="compositionally biased region" description="Polar residues" evidence="10">
    <location>
        <begin position="670"/>
        <end position="681"/>
    </location>
</feature>
<keyword evidence="14" id="KW-1185">Reference proteome</keyword>
<keyword evidence="5 9" id="KW-0547">Nucleotide-binding</keyword>
<feature type="compositionally biased region" description="Polar residues" evidence="10">
    <location>
        <begin position="425"/>
        <end position="460"/>
    </location>
</feature>
<feature type="compositionally biased region" description="Polar residues" evidence="10">
    <location>
        <begin position="1792"/>
        <end position="1804"/>
    </location>
</feature>
<dbReference type="InParanoid" id="A0A0C3GFH9"/>
<dbReference type="Gene3D" id="1.10.510.10">
    <property type="entry name" value="Transferase(Phosphotransferase) domain 1"/>
    <property type="match status" value="1"/>
</dbReference>
<keyword evidence="4" id="KW-0479">Metal-binding</keyword>
<comment type="similarity">
    <text evidence="1">Belongs to the protein kinase superfamily. STE Ser/Thr protein kinase family. MAP kinase kinase kinase subfamily.</text>
</comment>
<dbReference type="SMART" id="SM00220">
    <property type="entry name" value="S_TKc"/>
    <property type="match status" value="1"/>
</dbReference>
<feature type="compositionally biased region" description="Low complexity" evidence="10">
    <location>
        <begin position="20"/>
        <end position="40"/>
    </location>
</feature>
<feature type="region of interest" description="Disordered" evidence="10">
    <location>
        <begin position="1500"/>
        <end position="1539"/>
    </location>
</feature>
<keyword evidence="8 9" id="KW-0067">ATP-binding</keyword>
<dbReference type="InterPro" id="IPR002219">
    <property type="entry name" value="PKC_DAG/PE"/>
</dbReference>
<feature type="compositionally biased region" description="Polar residues" evidence="10">
    <location>
        <begin position="723"/>
        <end position="733"/>
    </location>
</feature>
<dbReference type="CDD" id="cd00029">
    <property type="entry name" value="C1"/>
    <property type="match status" value="1"/>
</dbReference>
<evidence type="ECO:0000256" key="5">
    <source>
        <dbReference type="ARBA" id="ARBA00022741"/>
    </source>
</evidence>
<gene>
    <name evidence="13" type="ORF">PILCRDRAFT_1738</name>
</gene>
<evidence type="ECO:0000256" key="9">
    <source>
        <dbReference type="PROSITE-ProRule" id="PRU10141"/>
    </source>
</evidence>
<dbReference type="PROSITE" id="PS50081">
    <property type="entry name" value="ZF_DAG_PE_2"/>
    <property type="match status" value="1"/>
</dbReference>
<dbReference type="OrthoDB" id="8693905at2759"/>
<dbReference type="EMBL" id="KN832973">
    <property type="protein sequence ID" value="KIM90439.1"/>
    <property type="molecule type" value="Genomic_DNA"/>
</dbReference>
<feature type="compositionally biased region" description="Low complexity" evidence="10">
    <location>
        <begin position="193"/>
        <end position="216"/>
    </location>
</feature>
<dbReference type="InterPro" id="IPR011009">
    <property type="entry name" value="Kinase-like_dom_sf"/>
</dbReference>
<dbReference type="CDD" id="cd00014">
    <property type="entry name" value="CH_SF"/>
    <property type="match status" value="1"/>
</dbReference>
<feature type="compositionally biased region" description="Basic and acidic residues" evidence="10">
    <location>
        <begin position="948"/>
        <end position="961"/>
    </location>
</feature>
<feature type="compositionally biased region" description="Basic and acidic residues" evidence="10">
    <location>
        <begin position="94"/>
        <end position="130"/>
    </location>
</feature>
<feature type="compositionally biased region" description="Polar residues" evidence="10">
    <location>
        <begin position="1100"/>
        <end position="1116"/>
    </location>
</feature>
<feature type="compositionally biased region" description="Polar residues" evidence="10">
    <location>
        <begin position="1044"/>
        <end position="1055"/>
    </location>
</feature>
<feature type="compositionally biased region" description="Basic and acidic residues" evidence="10">
    <location>
        <begin position="145"/>
        <end position="163"/>
    </location>
</feature>
<dbReference type="CDD" id="cd06627">
    <property type="entry name" value="STKc_Cdc7_like"/>
    <property type="match status" value="1"/>
</dbReference>
<dbReference type="SUPFAM" id="SSF56112">
    <property type="entry name" value="Protein kinase-like (PK-like)"/>
    <property type="match status" value="1"/>
</dbReference>
<evidence type="ECO:0000256" key="8">
    <source>
        <dbReference type="ARBA" id="ARBA00022840"/>
    </source>
</evidence>
<feature type="binding site" evidence="9">
    <location>
        <position position="1234"/>
    </location>
    <ligand>
        <name>ATP</name>
        <dbReference type="ChEBI" id="CHEBI:30616"/>
    </ligand>
</feature>
<feature type="compositionally biased region" description="Polar residues" evidence="10">
    <location>
        <begin position="59"/>
        <end position="69"/>
    </location>
</feature>
<evidence type="ECO:0008006" key="15">
    <source>
        <dbReference type="Google" id="ProtNLM"/>
    </source>
</evidence>
<organism evidence="13 14">
    <name type="scientific">Piloderma croceum (strain F 1598)</name>
    <dbReference type="NCBI Taxonomy" id="765440"/>
    <lineage>
        <taxon>Eukaryota</taxon>
        <taxon>Fungi</taxon>
        <taxon>Dikarya</taxon>
        <taxon>Basidiomycota</taxon>
        <taxon>Agaricomycotina</taxon>
        <taxon>Agaricomycetes</taxon>
        <taxon>Agaricomycetidae</taxon>
        <taxon>Atheliales</taxon>
        <taxon>Atheliaceae</taxon>
        <taxon>Piloderma</taxon>
    </lineage>
</organism>
<feature type="compositionally biased region" description="Basic and acidic residues" evidence="10">
    <location>
        <begin position="1527"/>
        <end position="1539"/>
    </location>
</feature>
<evidence type="ECO:0000259" key="11">
    <source>
        <dbReference type="PROSITE" id="PS50011"/>
    </source>
</evidence>
<feature type="region of interest" description="Disordered" evidence="10">
    <location>
        <begin position="885"/>
        <end position="1156"/>
    </location>
</feature>
<feature type="region of interest" description="Disordered" evidence="10">
    <location>
        <begin position="14"/>
        <end position="169"/>
    </location>
</feature>
<dbReference type="Gene3D" id="1.10.418.10">
    <property type="entry name" value="Calponin-like domain"/>
    <property type="match status" value="1"/>
</dbReference>
<dbReference type="FunFam" id="3.30.200.20:FF:000042">
    <property type="entry name" value="Aurora kinase A"/>
    <property type="match status" value="1"/>
</dbReference>
<dbReference type="Gene3D" id="3.30.60.20">
    <property type="match status" value="1"/>
</dbReference>
<feature type="compositionally biased region" description="Basic and acidic residues" evidence="10">
    <location>
        <begin position="386"/>
        <end position="424"/>
    </location>
</feature>
<name>A0A0C3GFH9_PILCF</name>
<dbReference type="Proteomes" id="UP000054166">
    <property type="component" value="Unassembled WGS sequence"/>
</dbReference>
<feature type="compositionally biased region" description="Polar residues" evidence="10">
    <location>
        <begin position="131"/>
        <end position="140"/>
    </location>
</feature>
<protein>
    <recommendedName>
        <fullName evidence="15">Protein kinase domain-containing protein</fullName>
    </recommendedName>
</protein>
<feature type="compositionally biased region" description="Low complexity" evidence="10">
    <location>
        <begin position="739"/>
        <end position="750"/>
    </location>
</feature>
<dbReference type="GO" id="GO:0004674">
    <property type="term" value="F:protein serine/threonine kinase activity"/>
    <property type="evidence" value="ECO:0007669"/>
    <property type="project" value="UniProtKB-KW"/>
</dbReference>
<dbReference type="SUPFAM" id="SSF47576">
    <property type="entry name" value="Calponin-homology domain, CH-domain"/>
    <property type="match status" value="1"/>
</dbReference>
<feature type="compositionally biased region" description="Polar residues" evidence="10">
    <location>
        <begin position="688"/>
        <end position="711"/>
    </location>
</feature>
<sequence>MATVVLPFRMASQQRFGAKSTLAPPSASSSRTPESLSPSPTADGVTQPSAKSFGKLRSQLEQTLRSATRSKAKLPSLPAEDFATVNLKTHKGKERASSNDEVPKEHQEENRSGVLKRWESKIGFRTRRESITSAQTSTPQPIIGKTKDGGTKNVKIQERERVRSGGFASFVTPSLRQATMSSPALHLSSQAIPSPKSQSAVPASSSSTASILVSPVIDRTDKTRRSSLQQSPAKEISEPIPLSAKREARSNSITNGNGYTNMEPRTIRRPPPLNSPSLPSIITSSHFQPRTPSRRSHERPRTPESPTPQPSRSRHKKASASLGNIPLNSIAPITPTPRAGSPTIRAKSPSIRTRVASPIQRGVMSASTSHLPLGPSPTPTGSSFEAQRRPSIDTPRRISADIPRRASVDAPRRPSLDTVRRPSDSTRTPRGVSPSTPVRLSPTTTPNQRANSPPYAQNRHFNVSSSSLAPTCNPGQRELIRSATSILCREMRKPPPHLSGSHAGLREWQEVEHRLQHLVRSERIWGKSGGILGGTSSQLSAPGAAGSNGPSGEERERRLFCEALRDGFVLCQCVPPLSSSLSSSDFRRLMNKLKPNTIARVDPREDGFIRTSNMTKFLASCSSQGVPSEDLFYRDDLIESTPESLVRVARTVISVVKVVEFPAVDRSKVLTGQNKGPSDNWSGPYGYGTNSRAASSVPNLSQRSASPTTPNSRKRWNPPSPNLPTLRSVSPSERGSGGSSMTNTTTSNQNARTTHIADRPQAITPPVLAGAPPTLMPRSPLRVQTKSKTARDVFSQPESLSIPISHIKPTLAASSPKAESVARQSIISSTATDISAYSSLLDVRKSNNKFGTIRTVTTEATSFAPSDMPSYTRTEASSIAVSVSEEMSRKRGIGRERKPSEAAVVDLSRVAEERPEDIASRPGSKAGPLADQGEGKEVANDGMDDTPSPERVHLGKGKWPDDFLDVFQGRSRTQPIPIKSTGRESQDTPPSRNSPISFSPPRKLAIVGASRLNESLDSIPRRPTHRARHSVETASLAPKESVFMQETSPDSTPSSGPRVVLRRTSTTKRNGVYVPRSSPRASTELKNGGEPLVPFPRTVSGENGSSSPAPSSNDQPGSDDDKPRQHRGRFHSDIEGMSSRRRARPSSYDELGNKPRRTRFESMANLGVGSSNISASDLISRDSVDGSAVRQTLIVREDGKPPTHFQLGNCIGRGQFGSVYRALNLNTGQMVAVKRIRLEGLKEDEVTQLMREVVLVKSLSHPSIVKYEGMARDKDTLNIVLEYVENGSLGQILKAFGKLNEGLVASYAVKILEGLHYLHQSDVVHCDLKAANILTTKNGNVKLSDFGVSLNLRAMEREMKDVAGTPNWMAPEVIELKGASTKADIWSLGCTVIELLTGRPPYAEIANGMSVMFRIVEDDMPPLPEGASPLLQDFLKVCFNKDPTLRPSAELLCEHEWLKKSWSGLQDLRPQDSIPFLRRVSTDFQKSEALHFLSQIDTSAANSPSEDDLSRPEIVITGTPPISPRKISHDRAPDDMSPRDHSFVKTTFSKPMVCRVCLLNVKKNAVICESCSLIGHSKCAANAPPTCDLRAQLLLYAQFAEKGSPGSAYSNSVDLFKVGGGHIPTSPTSEVAYVAPSQSSKMSIDIPIMQSPPPHGSPNRPPTAFKFMAAFKTKRSKASLARELEVQGSSTSLLPPASDIHSQGDVHEHLHDLPGKEKALSKKPSVLLKRKPNYKQRPQSLSSNSTSPNTASMRSAANSLSSRLEVGTKSAVTDTGTRSRPSAGESEVPRPSQLTSISTASTLSVEHDDDHPNIIPGSMPPDSSRHKTDSKSGNCAVQ</sequence>
<evidence type="ECO:0000256" key="1">
    <source>
        <dbReference type="ARBA" id="ARBA00006529"/>
    </source>
</evidence>
<dbReference type="InterPro" id="IPR017441">
    <property type="entry name" value="Protein_kinase_ATP_BS"/>
</dbReference>
<dbReference type="PROSITE" id="PS00108">
    <property type="entry name" value="PROTEIN_KINASE_ST"/>
    <property type="match status" value="1"/>
</dbReference>
<accession>A0A0C3GFH9</accession>
<feature type="compositionally biased region" description="Polar residues" evidence="10">
    <location>
        <begin position="1736"/>
        <end position="1762"/>
    </location>
</feature>
<evidence type="ECO:0000256" key="7">
    <source>
        <dbReference type="ARBA" id="ARBA00022833"/>
    </source>
</evidence>
<feature type="region of interest" description="Disordered" evidence="10">
    <location>
        <begin position="181"/>
        <end position="460"/>
    </location>
</feature>
<dbReference type="PANTHER" id="PTHR11584">
    <property type="entry name" value="SERINE/THREONINE PROTEIN KINASE"/>
    <property type="match status" value="1"/>
</dbReference>
<feature type="compositionally biased region" description="Polar residues" evidence="10">
    <location>
        <begin position="250"/>
        <end position="260"/>
    </location>
</feature>
<evidence type="ECO:0000313" key="14">
    <source>
        <dbReference type="Proteomes" id="UP000054166"/>
    </source>
</evidence>
<feature type="compositionally biased region" description="Basic and acidic residues" evidence="10">
    <location>
        <begin position="886"/>
        <end position="900"/>
    </location>
</feature>
<dbReference type="SMART" id="SM00109">
    <property type="entry name" value="C1"/>
    <property type="match status" value="1"/>
</dbReference>
<dbReference type="InterPro" id="IPR008271">
    <property type="entry name" value="Ser/Thr_kinase_AS"/>
</dbReference>
<evidence type="ECO:0000259" key="12">
    <source>
        <dbReference type="PROSITE" id="PS50081"/>
    </source>
</evidence>
<keyword evidence="2" id="KW-0723">Serine/threonine-protein kinase</keyword>
<evidence type="ECO:0000313" key="13">
    <source>
        <dbReference type="EMBL" id="KIM90439.1"/>
    </source>
</evidence>
<feature type="compositionally biased region" description="Polar residues" evidence="10">
    <location>
        <begin position="181"/>
        <end position="192"/>
    </location>
</feature>
<dbReference type="InterPro" id="IPR000719">
    <property type="entry name" value="Prot_kinase_dom"/>
</dbReference>
<evidence type="ECO:0000256" key="3">
    <source>
        <dbReference type="ARBA" id="ARBA00022679"/>
    </source>
</evidence>
<reference evidence="14" key="2">
    <citation type="submission" date="2015-01" db="EMBL/GenBank/DDBJ databases">
        <title>Evolutionary Origins and Diversification of the Mycorrhizal Mutualists.</title>
        <authorList>
            <consortium name="DOE Joint Genome Institute"/>
            <consortium name="Mycorrhizal Genomics Consortium"/>
            <person name="Kohler A."/>
            <person name="Kuo A."/>
            <person name="Nagy L.G."/>
            <person name="Floudas D."/>
            <person name="Copeland A."/>
            <person name="Barry K.W."/>
            <person name="Cichocki N."/>
            <person name="Veneault-Fourrey C."/>
            <person name="LaButti K."/>
            <person name="Lindquist E.A."/>
            <person name="Lipzen A."/>
            <person name="Lundell T."/>
            <person name="Morin E."/>
            <person name="Murat C."/>
            <person name="Riley R."/>
            <person name="Ohm R."/>
            <person name="Sun H."/>
            <person name="Tunlid A."/>
            <person name="Henrissat B."/>
            <person name="Grigoriev I.V."/>
            <person name="Hibbett D.S."/>
            <person name="Martin F."/>
        </authorList>
    </citation>
    <scope>NUCLEOTIDE SEQUENCE [LARGE SCALE GENOMIC DNA]</scope>
    <source>
        <strain evidence="14">F 1598</strain>
    </source>
</reference>
<feature type="compositionally biased region" description="Polar residues" evidence="10">
    <location>
        <begin position="987"/>
        <end position="997"/>
    </location>
</feature>
<feature type="region of interest" description="Disordered" evidence="10">
    <location>
        <begin position="1680"/>
        <end position="1838"/>
    </location>
</feature>
<feature type="compositionally biased region" description="Basic and acidic residues" evidence="10">
    <location>
        <begin position="909"/>
        <end position="919"/>
    </location>
</feature>
<dbReference type="SUPFAM" id="SSF57889">
    <property type="entry name" value="Cysteine-rich domain"/>
    <property type="match status" value="1"/>
</dbReference>
<feature type="compositionally biased region" description="Low complexity" evidence="10">
    <location>
        <begin position="275"/>
        <end position="285"/>
    </location>
</feature>
<dbReference type="GO" id="GO:0046872">
    <property type="term" value="F:metal ion binding"/>
    <property type="evidence" value="ECO:0007669"/>
    <property type="project" value="UniProtKB-KW"/>
</dbReference>
<evidence type="ECO:0000256" key="6">
    <source>
        <dbReference type="ARBA" id="ARBA00022777"/>
    </source>
</evidence>
<feature type="compositionally biased region" description="Polar residues" evidence="10">
    <location>
        <begin position="1770"/>
        <end position="1780"/>
    </location>
</feature>
<evidence type="ECO:0000256" key="2">
    <source>
        <dbReference type="ARBA" id="ARBA00022527"/>
    </source>
</evidence>
<feature type="domain" description="Phorbol-ester/DAG-type" evidence="12">
    <location>
        <begin position="1540"/>
        <end position="1587"/>
    </location>
</feature>
<keyword evidence="7" id="KW-0862">Zinc</keyword>
<dbReference type="InterPro" id="IPR036872">
    <property type="entry name" value="CH_dom_sf"/>
</dbReference>